<keyword evidence="4 5" id="KW-0472">Membrane</keyword>
<feature type="transmembrane region" description="Helical" evidence="5">
    <location>
        <begin position="38"/>
        <end position="57"/>
    </location>
</feature>
<keyword evidence="3 5" id="KW-1133">Transmembrane helix</keyword>
<evidence type="ECO:0000259" key="6">
    <source>
        <dbReference type="Pfam" id="PF10337"/>
    </source>
</evidence>
<feature type="transmembrane region" description="Helical" evidence="5">
    <location>
        <begin position="481"/>
        <end position="499"/>
    </location>
</feature>
<dbReference type="Pfam" id="PF10337">
    <property type="entry name" value="ArAE_2_N"/>
    <property type="match status" value="1"/>
</dbReference>
<dbReference type="GO" id="GO:0016020">
    <property type="term" value="C:membrane"/>
    <property type="evidence" value="ECO:0007669"/>
    <property type="project" value="UniProtKB-SubCell"/>
</dbReference>
<dbReference type="OrthoDB" id="2115463at2759"/>
<dbReference type="AlphaFoldDB" id="A0A4P9W0Y5"/>
<organism evidence="8 9">
    <name type="scientific">Blyttiomyces helicus</name>
    <dbReference type="NCBI Taxonomy" id="388810"/>
    <lineage>
        <taxon>Eukaryota</taxon>
        <taxon>Fungi</taxon>
        <taxon>Fungi incertae sedis</taxon>
        <taxon>Chytridiomycota</taxon>
        <taxon>Chytridiomycota incertae sedis</taxon>
        <taxon>Chytridiomycetes</taxon>
        <taxon>Chytridiomycetes incertae sedis</taxon>
        <taxon>Blyttiomyces</taxon>
    </lineage>
</organism>
<feature type="domain" description="Integral membrane bound transporter" evidence="7">
    <location>
        <begin position="494"/>
        <end position="562"/>
    </location>
</feature>
<reference evidence="9" key="1">
    <citation type="journal article" date="2018" name="Nat. Microbiol.">
        <title>Leveraging single-cell genomics to expand the fungal tree of life.</title>
        <authorList>
            <person name="Ahrendt S.R."/>
            <person name="Quandt C.A."/>
            <person name="Ciobanu D."/>
            <person name="Clum A."/>
            <person name="Salamov A."/>
            <person name="Andreopoulos B."/>
            <person name="Cheng J.F."/>
            <person name="Woyke T."/>
            <person name="Pelin A."/>
            <person name="Henrissat B."/>
            <person name="Reynolds N.K."/>
            <person name="Benny G.L."/>
            <person name="Smith M.E."/>
            <person name="James T.Y."/>
            <person name="Grigoriev I.V."/>
        </authorList>
    </citation>
    <scope>NUCLEOTIDE SEQUENCE [LARGE SCALE GENOMIC DNA]</scope>
</reference>
<dbReference type="InterPro" id="IPR018823">
    <property type="entry name" value="ArAE_2_N"/>
</dbReference>
<evidence type="ECO:0000313" key="9">
    <source>
        <dbReference type="Proteomes" id="UP000269721"/>
    </source>
</evidence>
<sequence>MVESLLLGSIGCLLGALVGVLSQLSVVAVNQKPNAPSSAGPLVLSLWLISISFFFAWCRAKYPRTSNAFVLAIIQVIYTMTTGAQATELHLTDVANTLYPLLFGGGVSLFVNLTFFPETAHGTLRSKLHPTLDLIGTAVDEVSGAFLDVASGIERSVEHDGTRSVEAARKSLDTVRRALRDAKLEIGYGEYPPAALKEAVGALGSVIRHLGEMQECVKTARTFLGPTGLSERNSESNQETLRSIKGFMSLPTEHTGPEMNNGIFGGNRDLLVHFISCVAPSATTLTATCKAQFTRLAQRLRARPHPDNRPSIPELPLSSLSSARITGAAPVESDPTPPSTALLDALAAFDGAQSAQVAAFFAEDAEGRRARPVREEIFFAFFFLVSMRELVHEARRFAAEVERVEGRREGKKRLWLPAVGLAKWLEAEQAYAVGTAPREPDMEPTPVPRQVFATRTLKFRHDLDLFFGWFKSQEARFGIKMAMGVILLGLPGVLASEWYKEVRGVWAVVTLAVVLSPSIGAGLLLGVFRTTGTLIGAACALASWLIAPANPFVLSICTVMFAYPWW</sequence>
<accession>A0A4P9W0Y5</accession>
<evidence type="ECO:0000256" key="4">
    <source>
        <dbReference type="ARBA" id="ARBA00023136"/>
    </source>
</evidence>
<name>A0A4P9W0Y5_9FUNG</name>
<dbReference type="PRINTS" id="PR02047">
    <property type="entry name" value="BREFELDNASP4"/>
</dbReference>
<evidence type="ECO:0000259" key="7">
    <source>
        <dbReference type="Pfam" id="PF13515"/>
    </source>
</evidence>
<feature type="transmembrane region" description="Helical" evidence="5">
    <location>
        <begin position="69"/>
        <end position="86"/>
    </location>
</feature>
<keyword evidence="9" id="KW-1185">Reference proteome</keyword>
<feature type="transmembrane region" description="Helical" evidence="5">
    <location>
        <begin position="98"/>
        <end position="116"/>
    </location>
</feature>
<dbReference type="InterPro" id="IPR052430">
    <property type="entry name" value="IVT-Associated"/>
</dbReference>
<dbReference type="Pfam" id="PF13515">
    <property type="entry name" value="FUSC_2"/>
    <property type="match status" value="1"/>
</dbReference>
<evidence type="ECO:0000256" key="2">
    <source>
        <dbReference type="ARBA" id="ARBA00022692"/>
    </source>
</evidence>
<keyword evidence="2 5" id="KW-0812">Transmembrane</keyword>
<evidence type="ECO:0000313" key="8">
    <source>
        <dbReference type="EMBL" id="RKO85819.1"/>
    </source>
</evidence>
<dbReference type="PANTHER" id="PTHR47804:SF3">
    <property type="entry name" value="PROTEIN BRE4"/>
    <property type="match status" value="1"/>
</dbReference>
<proteinExistence type="predicted"/>
<dbReference type="InterPro" id="IPR049453">
    <property type="entry name" value="Memb_transporter_dom"/>
</dbReference>
<dbReference type="Proteomes" id="UP000269721">
    <property type="component" value="Unassembled WGS sequence"/>
</dbReference>
<protein>
    <submittedName>
        <fullName evidence="8">Uncharacterized protein</fullName>
    </submittedName>
</protein>
<evidence type="ECO:0000256" key="3">
    <source>
        <dbReference type="ARBA" id="ARBA00022989"/>
    </source>
</evidence>
<dbReference type="EMBL" id="KZ998714">
    <property type="protein sequence ID" value="RKO85819.1"/>
    <property type="molecule type" value="Genomic_DNA"/>
</dbReference>
<comment type="subcellular location">
    <subcellularLocation>
        <location evidence="1">Membrane</location>
        <topology evidence="1">Multi-pass membrane protein</topology>
    </subcellularLocation>
</comment>
<evidence type="ECO:0000256" key="5">
    <source>
        <dbReference type="SAM" id="Phobius"/>
    </source>
</evidence>
<dbReference type="PANTHER" id="PTHR47804">
    <property type="entry name" value="60S RIBOSOMAL PROTEIN L19"/>
    <property type="match status" value="1"/>
</dbReference>
<evidence type="ECO:0000256" key="1">
    <source>
        <dbReference type="ARBA" id="ARBA00004141"/>
    </source>
</evidence>
<feature type="transmembrane region" description="Helical" evidence="5">
    <location>
        <begin position="505"/>
        <end position="528"/>
    </location>
</feature>
<gene>
    <name evidence="8" type="ORF">BDK51DRAFT_47125</name>
</gene>
<dbReference type="InterPro" id="IPR023244">
    <property type="entry name" value="Brefeldin_A-sensitivity_4"/>
</dbReference>
<feature type="domain" description="Putative ER transporter 6TM N-terminal" evidence="6">
    <location>
        <begin position="43"/>
        <end position="207"/>
    </location>
</feature>
<feature type="transmembrane region" description="Helical" evidence="5">
    <location>
        <begin position="535"/>
        <end position="563"/>
    </location>
</feature>